<sequence length="51" mass="5583">MNKNEFAKADDHAKKKPAWIIAGMTALTVGATIVGPEVIDEYHLATLPKYI</sequence>
<proteinExistence type="predicted"/>
<name>A0A923SMW2_WEICO</name>
<gene>
    <name evidence="1" type="ORF">H7R52_02980</name>
</gene>
<comment type="caution">
    <text evidence="1">The sequence shown here is derived from an EMBL/GenBank/DDBJ whole genome shotgun (WGS) entry which is preliminary data.</text>
</comment>
<dbReference type="AlphaFoldDB" id="A0A923SMW2"/>
<dbReference type="EMBL" id="JACSZT010000003">
    <property type="protein sequence ID" value="MBC6498304.1"/>
    <property type="molecule type" value="Genomic_DNA"/>
</dbReference>
<dbReference type="Proteomes" id="UP000650485">
    <property type="component" value="Unassembled WGS sequence"/>
</dbReference>
<evidence type="ECO:0000313" key="2">
    <source>
        <dbReference type="Proteomes" id="UP000650485"/>
    </source>
</evidence>
<accession>A0A923SMW2</accession>
<organism evidence="1 2">
    <name type="scientific">Weissella confusa</name>
    <name type="common">Lactobacillus confusus</name>
    <dbReference type="NCBI Taxonomy" id="1583"/>
    <lineage>
        <taxon>Bacteria</taxon>
        <taxon>Bacillati</taxon>
        <taxon>Bacillota</taxon>
        <taxon>Bacilli</taxon>
        <taxon>Lactobacillales</taxon>
        <taxon>Lactobacillaceae</taxon>
        <taxon>Weissella</taxon>
    </lineage>
</organism>
<reference evidence="1" key="1">
    <citation type="submission" date="2020-08" db="EMBL/GenBank/DDBJ databases">
        <title>Complete genome sequence of Weissella confusa strain FS54 provides insights into metabolic potential.</title>
        <authorList>
            <person name="Fhoula I."/>
            <person name="Najjari A."/>
            <person name="Lekired A."/>
            <person name="Bessrour-Aouam N."/>
            <person name="Jaballah S."/>
            <person name="Klibi N."/>
            <person name="Ouzari H.-I."/>
        </authorList>
    </citation>
    <scope>NUCLEOTIDE SEQUENCE</scope>
    <source>
        <strain evidence="1">FS54</strain>
    </source>
</reference>
<evidence type="ECO:0000313" key="1">
    <source>
        <dbReference type="EMBL" id="MBC6498304.1"/>
    </source>
</evidence>
<protein>
    <submittedName>
        <fullName evidence="1">Uncharacterized protein</fullName>
    </submittedName>
</protein>